<dbReference type="AlphaFoldDB" id="A0AAN9EEP3"/>
<dbReference type="EMBL" id="JAYWIO010000006">
    <property type="protein sequence ID" value="KAK7255853.1"/>
    <property type="molecule type" value="Genomic_DNA"/>
</dbReference>
<evidence type="ECO:0000313" key="1">
    <source>
        <dbReference type="EMBL" id="KAK7255853.1"/>
    </source>
</evidence>
<accession>A0AAN9EEP3</accession>
<gene>
    <name evidence="1" type="ORF">RIF29_29277</name>
</gene>
<sequence>MYANNVAWHGVATRRKVSLGSFLFGLSLSQIKGDGEDEVVWCDGDGVMKPIPRNHSVLLEITENFNSHTIRSTKGSTPYNYG</sequence>
<dbReference type="Proteomes" id="UP001372338">
    <property type="component" value="Unassembled WGS sequence"/>
</dbReference>
<comment type="caution">
    <text evidence="1">The sequence shown here is derived from an EMBL/GenBank/DDBJ whole genome shotgun (WGS) entry which is preliminary data.</text>
</comment>
<protein>
    <submittedName>
        <fullName evidence="1">Uncharacterized protein</fullName>
    </submittedName>
</protein>
<keyword evidence="2" id="KW-1185">Reference proteome</keyword>
<reference evidence="1 2" key="1">
    <citation type="submission" date="2024-01" db="EMBL/GenBank/DDBJ databases">
        <title>The genomes of 5 underutilized Papilionoideae crops provide insights into root nodulation and disease resistanc.</title>
        <authorList>
            <person name="Yuan L."/>
        </authorList>
    </citation>
    <scope>NUCLEOTIDE SEQUENCE [LARGE SCALE GENOMIC DNA]</scope>
    <source>
        <strain evidence="1">ZHUSHIDOU_FW_LH</strain>
        <tissue evidence="1">Leaf</tissue>
    </source>
</reference>
<proteinExistence type="predicted"/>
<evidence type="ECO:0000313" key="2">
    <source>
        <dbReference type="Proteomes" id="UP001372338"/>
    </source>
</evidence>
<name>A0AAN9EEP3_CROPI</name>
<organism evidence="1 2">
    <name type="scientific">Crotalaria pallida</name>
    <name type="common">Smooth rattlebox</name>
    <name type="synonym">Crotalaria striata</name>
    <dbReference type="NCBI Taxonomy" id="3830"/>
    <lineage>
        <taxon>Eukaryota</taxon>
        <taxon>Viridiplantae</taxon>
        <taxon>Streptophyta</taxon>
        <taxon>Embryophyta</taxon>
        <taxon>Tracheophyta</taxon>
        <taxon>Spermatophyta</taxon>
        <taxon>Magnoliopsida</taxon>
        <taxon>eudicotyledons</taxon>
        <taxon>Gunneridae</taxon>
        <taxon>Pentapetalae</taxon>
        <taxon>rosids</taxon>
        <taxon>fabids</taxon>
        <taxon>Fabales</taxon>
        <taxon>Fabaceae</taxon>
        <taxon>Papilionoideae</taxon>
        <taxon>50 kb inversion clade</taxon>
        <taxon>genistoids sensu lato</taxon>
        <taxon>core genistoids</taxon>
        <taxon>Crotalarieae</taxon>
        <taxon>Crotalaria</taxon>
    </lineage>
</organism>